<dbReference type="InterPro" id="IPR023198">
    <property type="entry name" value="PGP-like_dom2"/>
</dbReference>
<evidence type="ECO:0000313" key="7">
    <source>
        <dbReference type="Proteomes" id="UP000028824"/>
    </source>
</evidence>
<dbReference type="GO" id="GO:0003824">
    <property type="term" value="F:catalytic activity"/>
    <property type="evidence" value="ECO:0007669"/>
    <property type="project" value="UniProtKB-ARBA"/>
</dbReference>
<name>A0A086Y693_9RHOB</name>
<accession>A0A086Y693</accession>
<evidence type="ECO:0000256" key="1">
    <source>
        <dbReference type="ARBA" id="ARBA00001946"/>
    </source>
</evidence>
<dbReference type="CDD" id="cd07505">
    <property type="entry name" value="HAD_BPGM-like"/>
    <property type="match status" value="1"/>
</dbReference>
<evidence type="ECO:0000256" key="2">
    <source>
        <dbReference type="ARBA" id="ARBA00006171"/>
    </source>
</evidence>
<dbReference type="Gene3D" id="1.10.150.240">
    <property type="entry name" value="Putative phosphatase, domain 2"/>
    <property type="match status" value="1"/>
</dbReference>
<keyword evidence="3" id="KW-0479">Metal-binding</keyword>
<dbReference type="GO" id="GO:0046872">
    <property type="term" value="F:metal ion binding"/>
    <property type="evidence" value="ECO:0007669"/>
    <property type="project" value="UniProtKB-KW"/>
</dbReference>
<dbReference type="InterPro" id="IPR006439">
    <property type="entry name" value="HAD-SF_hydro_IA"/>
</dbReference>
<dbReference type="InterPro" id="IPR051600">
    <property type="entry name" value="Beta-PGM-like"/>
</dbReference>
<dbReference type="Pfam" id="PF00702">
    <property type="entry name" value="Hydrolase"/>
    <property type="match status" value="1"/>
</dbReference>
<dbReference type="Gene3D" id="3.40.50.1000">
    <property type="entry name" value="HAD superfamily/HAD-like"/>
    <property type="match status" value="1"/>
</dbReference>
<dbReference type="SUPFAM" id="SSF56784">
    <property type="entry name" value="HAD-like"/>
    <property type="match status" value="1"/>
</dbReference>
<keyword evidence="4" id="KW-0460">Magnesium</keyword>
<proteinExistence type="inferred from homology"/>
<dbReference type="NCBIfam" id="TIGR01509">
    <property type="entry name" value="HAD-SF-IA-v3"/>
    <property type="match status" value="1"/>
</dbReference>
<evidence type="ECO:0000256" key="5">
    <source>
        <dbReference type="ARBA" id="ARBA00023277"/>
    </source>
</evidence>
<dbReference type="PANTHER" id="PTHR46193:SF18">
    <property type="entry name" value="HEXITOL PHOSPHATASE B"/>
    <property type="match status" value="1"/>
</dbReference>
<gene>
    <name evidence="6" type="ORF">CG50_09195</name>
</gene>
<reference evidence="6 7" key="1">
    <citation type="submission" date="2014-03" db="EMBL/GenBank/DDBJ databases">
        <title>Genome of Paenirhodobacter enshiensis DW2-9.</title>
        <authorList>
            <person name="Wang D."/>
            <person name="Wang G."/>
        </authorList>
    </citation>
    <scope>NUCLEOTIDE SEQUENCE [LARGE SCALE GENOMIC DNA]</scope>
    <source>
        <strain evidence="6 7">DW2-9</strain>
    </source>
</reference>
<keyword evidence="5" id="KW-0119">Carbohydrate metabolism</keyword>
<comment type="similarity">
    <text evidence="2">Belongs to the HAD-like hydrolase superfamily. CbbY/CbbZ/Gph/YieH family.</text>
</comment>
<comment type="cofactor">
    <cofactor evidence="1">
        <name>Mg(2+)</name>
        <dbReference type="ChEBI" id="CHEBI:18420"/>
    </cofactor>
</comment>
<dbReference type="EMBL" id="JFZB01000003">
    <property type="protein sequence ID" value="KFI29793.1"/>
    <property type="molecule type" value="Genomic_DNA"/>
</dbReference>
<evidence type="ECO:0000256" key="3">
    <source>
        <dbReference type="ARBA" id="ARBA00022723"/>
    </source>
</evidence>
<dbReference type="RefSeq" id="WP_036634961.1">
    <property type="nucleotide sequence ID" value="NZ_JFZB01000003.1"/>
</dbReference>
<organism evidence="6 7">
    <name type="scientific">Paenirhodobacter enshiensis</name>
    <dbReference type="NCBI Taxonomy" id="1105367"/>
    <lineage>
        <taxon>Bacteria</taxon>
        <taxon>Pseudomonadati</taxon>
        <taxon>Pseudomonadota</taxon>
        <taxon>Alphaproteobacteria</taxon>
        <taxon>Rhodobacterales</taxon>
        <taxon>Rhodobacter group</taxon>
        <taxon>Paenirhodobacter</taxon>
    </lineage>
</organism>
<dbReference type="eggNOG" id="COG0637">
    <property type="taxonomic scope" value="Bacteria"/>
</dbReference>
<evidence type="ECO:0000256" key="4">
    <source>
        <dbReference type="ARBA" id="ARBA00022842"/>
    </source>
</evidence>
<dbReference type="OrthoDB" id="9782449at2"/>
<dbReference type="SFLD" id="SFLDS00003">
    <property type="entry name" value="Haloacid_Dehalogenase"/>
    <property type="match status" value="1"/>
</dbReference>
<evidence type="ECO:0008006" key="8">
    <source>
        <dbReference type="Google" id="ProtNLM"/>
    </source>
</evidence>
<dbReference type="AlphaFoldDB" id="A0A086Y693"/>
<dbReference type="Proteomes" id="UP000028824">
    <property type="component" value="Unassembled WGS sequence"/>
</dbReference>
<dbReference type="InterPro" id="IPR036412">
    <property type="entry name" value="HAD-like_sf"/>
</dbReference>
<dbReference type="SFLD" id="SFLDG01129">
    <property type="entry name" value="C1.5:_HAD__Beta-PGM__Phosphata"/>
    <property type="match status" value="1"/>
</dbReference>
<sequence length="214" mass="22342">MTELRLNAIAWDIDGTLVDSEPLHHRSLVEACRSFGLDLSGRPDTTFVGLHLSDIWTVLRPELPAGLSEARWREAIRGRYLAAAPGLHEIAGARMVIGQIAGMGLRQIAVSNSARAVVDANLAALGVGAVLEGSVSFDDVSRGKPDPEPYLRGAALLGLEPGQVLAVEDSEPGARSALAAGLAVAGLGAAGDLDGVRRLSRLADLIGILEACRN</sequence>
<dbReference type="PANTHER" id="PTHR46193">
    <property type="entry name" value="6-PHOSPHOGLUCONATE PHOSPHATASE"/>
    <property type="match status" value="1"/>
</dbReference>
<dbReference type="InterPro" id="IPR023214">
    <property type="entry name" value="HAD_sf"/>
</dbReference>
<keyword evidence="7" id="KW-1185">Reference proteome</keyword>
<evidence type="ECO:0000313" key="6">
    <source>
        <dbReference type="EMBL" id="KFI29793.1"/>
    </source>
</evidence>
<protein>
    <recommendedName>
        <fullName evidence="8">HAD family hydrolase</fullName>
    </recommendedName>
</protein>
<dbReference type="PRINTS" id="PR00413">
    <property type="entry name" value="HADHALOGNASE"/>
</dbReference>
<dbReference type="STRING" id="1105367.CG50_09195"/>
<comment type="caution">
    <text evidence="6">The sequence shown here is derived from an EMBL/GenBank/DDBJ whole genome shotgun (WGS) entry which is preliminary data.</text>
</comment>